<dbReference type="GO" id="GO:0046872">
    <property type="term" value="F:metal ion binding"/>
    <property type="evidence" value="ECO:0007669"/>
    <property type="project" value="UniProtKB-KW"/>
</dbReference>
<dbReference type="Pfam" id="PF00462">
    <property type="entry name" value="Glutaredoxin"/>
    <property type="match status" value="3"/>
</dbReference>
<dbReference type="FunFam" id="3.40.30.10:FF:000092">
    <property type="entry name" value="Monothiol glutaredoxin"/>
    <property type="match status" value="1"/>
</dbReference>
<dbReference type="PANTHER" id="PTHR10293:SF73">
    <property type="entry name" value="GLUTAREDOXIN-3"/>
    <property type="match status" value="1"/>
</dbReference>
<dbReference type="AlphaFoldDB" id="A0ABD3HDC5"/>
<proteinExistence type="inferred from homology"/>
<dbReference type="NCBIfam" id="TIGR00365">
    <property type="entry name" value="Grx4 family monothiol glutaredoxin"/>
    <property type="match status" value="3"/>
</dbReference>
<dbReference type="CDD" id="cd03028">
    <property type="entry name" value="GRX_PICOT_like"/>
    <property type="match status" value="3"/>
</dbReference>
<evidence type="ECO:0000259" key="5">
    <source>
        <dbReference type="PROSITE" id="PS51352"/>
    </source>
</evidence>
<accession>A0ABD3HDC5</accession>
<dbReference type="InterPro" id="IPR002109">
    <property type="entry name" value="Glutaredoxin"/>
</dbReference>
<dbReference type="CDD" id="cd02984">
    <property type="entry name" value="TRX_PICOT"/>
    <property type="match status" value="1"/>
</dbReference>
<dbReference type="FunFam" id="3.40.30.10:FF:000012">
    <property type="entry name" value="Monothiol glutaredoxin"/>
    <property type="match status" value="3"/>
</dbReference>
<organism evidence="6 7">
    <name type="scientific">Riccia sorocarpa</name>
    <dbReference type="NCBI Taxonomy" id="122646"/>
    <lineage>
        <taxon>Eukaryota</taxon>
        <taxon>Viridiplantae</taxon>
        <taxon>Streptophyta</taxon>
        <taxon>Embryophyta</taxon>
        <taxon>Marchantiophyta</taxon>
        <taxon>Marchantiopsida</taxon>
        <taxon>Marchantiidae</taxon>
        <taxon>Marchantiales</taxon>
        <taxon>Ricciaceae</taxon>
        <taxon>Riccia</taxon>
    </lineage>
</organism>
<dbReference type="Gene3D" id="3.40.30.10">
    <property type="entry name" value="Glutaredoxin"/>
    <property type="match status" value="4"/>
</dbReference>
<dbReference type="PROSITE" id="PS51352">
    <property type="entry name" value="THIOREDOXIN_2"/>
    <property type="match status" value="1"/>
</dbReference>
<protein>
    <recommendedName>
        <fullName evidence="5">Thioredoxin domain-containing protein</fullName>
    </recommendedName>
</protein>
<comment type="caution">
    <text evidence="6">The sequence shown here is derived from an EMBL/GenBank/DDBJ whole genome shotgun (WGS) entry which is preliminary data.</text>
</comment>
<reference evidence="6 7" key="1">
    <citation type="submission" date="2024-09" db="EMBL/GenBank/DDBJ databases">
        <title>Chromosome-scale assembly of Riccia sorocarpa.</title>
        <authorList>
            <person name="Paukszto L."/>
        </authorList>
    </citation>
    <scope>NUCLEOTIDE SEQUENCE [LARGE SCALE GENOMIC DNA]</scope>
    <source>
        <strain evidence="6">LP-2024</strain>
        <tissue evidence="6">Aerial parts of the thallus</tissue>
    </source>
</reference>
<dbReference type="InterPro" id="IPR036249">
    <property type="entry name" value="Thioredoxin-like_sf"/>
</dbReference>
<dbReference type="Pfam" id="PF00085">
    <property type="entry name" value="Thioredoxin"/>
    <property type="match status" value="1"/>
</dbReference>
<evidence type="ECO:0000313" key="6">
    <source>
        <dbReference type="EMBL" id="KAL3688175.1"/>
    </source>
</evidence>
<evidence type="ECO:0000256" key="3">
    <source>
        <dbReference type="ARBA" id="ARBA00023004"/>
    </source>
</evidence>
<dbReference type="GO" id="GO:0051536">
    <property type="term" value="F:iron-sulfur cluster binding"/>
    <property type="evidence" value="ECO:0007669"/>
    <property type="project" value="UniProtKB-KW"/>
</dbReference>
<dbReference type="PANTHER" id="PTHR10293">
    <property type="entry name" value="GLUTAREDOXIN FAMILY MEMBER"/>
    <property type="match status" value="1"/>
</dbReference>
<sequence>MTTGWAVKNVESKAELDAAVAQGGPAFVHFWASWCEPSKHMDEVFAQLAVDTPYAHFFRVEAEEQPEIADFYGVSTVPYFLFFKDGVLVDRMEGANAPELANKVSKHAGAAINNTTAAAPGSLGMGAAPMVLEVSQHAHQSAYSQLNGGHEEEAKDQGTGLSESLKAEIATVISSKPVMLFMKGNPDEPRCGFSRKVVDILKDEGVEFGSFDILSNEAIRQGLKTYSNWPTYPQLYVKGELIGGSDIIIEMSKSGELRQTLADARLPDDSLVAALNGVLTDNGDSAKEAKEAELNQKLKNLVNLKPVMLFMKGTPEEPKCGFSRKVVGFLKETGVEYGSFNILADEEVRQGLKTYSNWPTYPQLYVKGELLGGCDIITEMHQSGELKQTFADGGLLQKPSLEDRLKQLINQSENVLFMKGTRDEPRCGFSKKVANALKETEVDFTTFDILSDEEVRQGLKTFSNWPTYPQLYHKGELLGGCDIIMEMKTSGELKSALTE</sequence>
<keyword evidence="7" id="KW-1185">Reference proteome</keyword>
<comment type="similarity">
    <text evidence="1">Belongs to the glutaredoxin family. CGFS subfamily.</text>
</comment>
<keyword evidence="2" id="KW-0479">Metal-binding</keyword>
<dbReference type="PROSITE" id="PS51354">
    <property type="entry name" value="GLUTAREDOXIN_2"/>
    <property type="match status" value="3"/>
</dbReference>
<gene>
    <name evidence="6" type="ORF">R1sor_014484</name>
</gene>
<feature type="domain" description="Thioredoxin" evidence="5">
    <location>
        <begin position="1"/>
        <end position="109"/>
    </location>
</feature>
<dbReference type="Proteomes" id="UP001633002">
    <property type="component" value="Unassembled WGS sequence"/>
</dbReference>
<evidence type="ECO:0000313" key="7">
    <source>
        <dbReference type="Proteomes" id="UP001633002"/>
    </source>
</evidence>
<keyword evidence="4" id="KW-0411">Iron-sulfur</keyword>
<evidence type="ECO:0000256" key="2">
    <source>
        <dbReference type="ARBA" id="ARBA00022723"/>
    </source>
</evidence>
<dbReference type="EMBL" id="JBJQOH010000004">
    <property type="protein sequence ID" value="KAL3688175.1"/>
    <property type="molecule type" value="Genomic_DNA"/>
</dbReference>
<dbReference type="InterPro" id="IPR004480">
    <property type="entry name" value="Monothiol_GRX-rel"/>
</dbReference>
<evidence type="ECO:0000256" key="4">
    <source>
        <dbReference type="ARBA" id="ARBA00023014"/>
    </source>
</evidence>
<keyword evidence="3" id="KW-0408">Iron</keyword>
<dbReference type="InterPro" id="IPR033658">
    <property type="entry name" value="GRX_PICOT-like"/>
</dbReference>
<dbReference type="SUPFAM" id="SSF52833">
    <property type="entry name" value="Thioredoxin-like"/>
    <property type="match status" value="4"/>
</dbReference>
<evidence type="ECO:0000256" key="1">
    <source>
        <dbReference type="ARBA" id="ARBA00008983"/>
    </source>
</evidence>
<name>A0ABD3HDC5_9MARC</name>
<dbReference type="InterPro" id="IPR013766">
    <property type="entry name" value="Thioredoxin_domain"/>
</dbReference>